<gene>
    <name evidence="1" type="ORF">PYW08_014963</name>
</gene>
<accession>A0ACC2R622</accession>
<protein>
    <submittedName>
        <fullName evidence="1">Uncharacterized protein</fullName>
    </submittedName>
</protein>
<comment type="caution">
    <text evidence="1">The sequence shown here is derived from an EMBL/GenBank/DDBJ whole genome shotgun (WGS) entry which is preliminary data.</text>
</comment>
<organism evidence="1 2">
    <name type="scientific">Mythimna loreyi</name>
    <dbReference type="NCBI Taxonomy" id="667449"/>
    <lineage>
        <taxon>Eukaryota</taxon>
        <taxon>Metazoa</taxon>
        <taxon>Ecdysozoa</taxon>
        <taxon>Arthropoda</taxon>
        <taxon>Hexapoda</taxon>
        <taxon>Insecta</taxon>
        <taxon>Pterygota</taxon>
        <taxon>Neoptera</taxon>
        <taxon>Endopterygota</taxon>
        <taxon>Lepidoptera</taxon>
        <taxon>Glossata</taxon>
        <taxon>Ditrysia</taxon>
        <taxon>Noctuoidea</taxon>
        <taxon>Noctuidae</taxon>
        <taxon>Noctuinae</taxon>
        <taxon>Hadenini</taxon>
        <taxon>Mythimna</taxon>
    </lineage>
</organism>
<sequence length="2125" mass="236092">MEKKAQDESSKETFKLHVSTPRLRLSRTNSKEKLCNDQQKIKSTSSKLPRIIRMPTRYYKPIENSTKLYDDSGDSLPGPSKLETVPIKLKKEEIMIPEKPKISHIPRLKSQKDGSKENSVPLNKSRVSNTPQSNQFIPECRNVQRVNLLINPEFGSDDRDPPTSVQATRPIPTLGQIYGRMNMIDSDRLNDWFMELRTPINSIGSSNDRTPTSSAQNECNTYSSSTAYPENSHHEDLQKTSTIVLQGLDKKKNLSSQSKTTNENIDAWRSPDMEVPTRDYESGVALKPTSINSTQISKILSLNSSQKSKTMVLKKSQESQADESMAMATNQTYCVGLSLDATPKTSTPRIGVECSTGTSSILSRPTVVICGIPAPQRVEEGTFTSKSYVPLKASRLSKIDANNNTCCSNAHQPAVTPVPRVPVPSYTDCFSEVLQKTTNFENYQGIEVTKSPISGAANKEIRDKPSPIEGTKDAMEECDGDDSTTVDSLTKHSKSSDDTTFLKSDATVTEWSCQYQSDHSSDYVCRDSYGRELSKRYYVDSRHNEMRERCKKCHRYKRFPSTRYKLPRTFGTWRSGGSIRRLCYRRFNHVWKKTTERWAVWSTRSNAKSKMFRKMFVQNFVRAVVWEDVNVQTNVLVYNETGTDGVVMEQKSATMSTMCNMDTFQAMSNLTDLGSKASTKSRHLNSGPSMFPFFLNTKGKPPNLITTDRNLSSFQFPDCQQNHCTSFHYNFPWNNSAAIGISKSTKSCQYEPEIAEQIEQTTSLLKQIEFNLADQPTDTEDLPPSLADRKTSVYVPVQIPVYSSHLIQTNKDIFDVDTVSENADTEDLPNFRTDETTSTPAPPPILFSTHTIQTNQDVCNTDTVSENADTQDLPSCMTDEKTSTLAPVQAPILFSTHQIQTTQDVTNMDAITVTENADTQNLPNYMTDEKTSTLAPTQISILLSSHQIQTTQNFYNMDAVTVTQDTDLPNFMTEEKTSTPAPVPILFSSHQIQTNQDVCGMDADTQNAIVCHSADTQELPNVMTDEKTSTLAPAPTLFTTQQIQTNTETDTEGTAVAQNFIMCNNAAADLKFPIFGSSSDTMPSGSDITYYRPVAGSDITHLISESRTQQALFPILRKYYSNAASADRDREDQLVTDSATQISPGNSVETVSMGVSTSNPPVAERTTSISIDAIAVPPQVMSKEFTSVHRFNMGTQVEDFVTMPVEDLETQITPLNAVSLISEGITPSQKEDEERFMSQCVLMTTEKENLAVQTLSSRPRLAFTGTNILSISSGDLSNVTPISNTEDRSLGSDYIIGSSSKAVGSNTTMHLVPSNTTMQPVLSNAYMQPVLSNVSMQPVPSNSVTQQATSLDAASSQCFCEFNEENSTGPCQFISCGTDPTVEVFNYTRSTSARGLDSYYETEILLNKLIKKALTGSNVGSHHTNYSEKSNSSVKSRNNIIYVSTSTNTHVGLETKSIGQTASDIGKLIPSNKTDAEIQYIEQQMVKPGGDRDPIISMCMLNQPNNETPTQTEEFDKFEAIPHRSASMMTSYCGLPAAIQVPGISAMSVKKDSSRNSVAPHASSGMLALNIETNTNYQQRPVAENLAQTSLVQTQQKSLEVNIYRNCSSKPVASKDDIRNSVHNQLMSLSRLIGKKRTECSIKSQMEDKWMNEYSPVETSPQQKKFSNTFNSYNSKKAFESFIHTDEENQKRNSCAFCLQTGSNHNPTPYELPTIVLSKDSLADVLPMLNTNDIYNKKSQTELVLSPQMVDQFTSDNYVSKEVKESMLQACPEICDTETPVYGIGTESLPRTCSKKSACVLTTQCVLPPPPPCSGGKLLKPNNRGCVFVYGEPRCVVHKGCCDAATQHEPSSEKEVNQRREHVTHSVGQLTSHCSLRDGQRNPSALIREVLSPKVYKALYETTKLVVSKDKPSSIHTNVVAARVDAEVDTAKFDPPKLMSACVLTSEVMMESKSRCHCKDSQKGSHAHFKRTVQLAQKSEESHGDSSLENHDESNDECCEACMRRHLVTSCRYYSNLLTKQLDRVRQNLTRHLGAPSMDKIEQPITNSEACTMKPSGRNAFATQTLKHNPYYPSRHMSCMLSPATSLTNICKYDKAHLKSVYYMLSAIEGRLRRMKLNSPSSYCQ</sequence>
<proteinExistence type="predicted"/>
<keyword evidence="2" id="KW-1185">Reference proteome</keyword>
<dbReference type="EMBL" id="CM056782">
    <property type="protein sequence ID" value="KAJ8732233.1"/>
    <property type="molecule type" value="Genomic_DNA"/>
</dbReference>
<reference evidence="1" key="1">
    <citation type="submission" date="2023-03" db="EMBL/GenBank/DDBJ databases">
        <title>Chromosome-level genomes of two armyworms, Mythimna separata and Mythimna loreyi, provide insights into the biosynthesis and reception of sex pheromones.</title>
        <authorList>
            <person name="Zhao H."/>
        </authorList>
    </citation>
    <scope>NUCLEOTIDE SEQUENCE</scope>
    <source>
        <strain evidence="1">BeijingLab</strain>
    </source>
</reference>
<dbReference type="Proteomes" id="UP001231649">
    <property type="component" value="Chromosome 6"/>
</dbReference>
<name>A0ACC2R622_9NEOP</name>
<evidence type="ECO:0000313" key="2">
    <source>
        <dbReference type="Proteomes" id="UP001231649"/>
    </source>
</evidence>
<evidence type="ECO:0000313" key="1">
    <source>
        <dbReference type="EMBL" id="KAJ8732233.1"/>
    </source>
</evidence>